<dbReference type="Gene3D" id="3.40.50.300">
    <property type="entry name" value="P-loop containing nucleotide triphosphate hydrolases"/>
    <property type="match status" value="2"/>
</dbReference>
<protein>
    <recommendedName>
        <fullName evidence="2">Helicase ATP-binding domain-containing protein</fullName>
    </recommendedName>
</protein>
<proteinExistence type="predicted"/>
<dbReference type="Proteomes" id="UP000035265">
    <property type="component" value="Unassembled WGS sequence"/>
</dbReference>
<dbReference type="GO" id="GO:0005829">
    <property type="term" value="C:cytosol"/>
    <property type="evidence" value="ECO:0007669"/>
    <property type="project" value="TreeGrafter"/>
</dbReference>
<reference evidence="3 4" key="1">
    <citation type="submission" date="2014-05" db="EMBL/GenBank/DDBJ databases">
        <title>Cellulosimicrobium funkei U11 genome.</title>
        <authorList>
            <person name="Hu C."/>
            <person name="Gong Y."/>
            <person name="Wan W."/>
            <person name="Jiang M."/>
        </authorList>
    </citation>
    <scope>NUCLEOTIDE SEQUENCE [LARGE SCALE GENOMIC DNA]</scope>
    <source>
        <strain evidence="3 4">U11</strain>
    </source>
</reference>
<feature type="compositionally biased region" description="Polar residues" evidence="1">
    <location>
        <begin position="530"/>
        <end position="543"/>
    </location>
</feature>
<dbReference type="GO" id="GO:0005524">
    <property type="term" value="F:ATP binding"/>
    <property type="evidence" value="ECO:0007669"/>
    <property type="project" value="InterPro"/>
</dbReference>
<dbReference type="AlphaFoldDB" id="A0A0H2KRF4"/>
<organism evidence="3 4">
    <name type="scientific">Cellulosimicrobium funkei</name>
    <dbReference type="NCBI Taxonomy" id="264251"/>
    <lineage>
        <taxon>Bacteria</taxon>
        <taxon>Bacillati</taxon>
        <taxon>Actinomycetota</taxon>
        <taxon>Actinomycetes</taxon>
        <taxon>Micrococcales</taxon>
        <taxon>Promicromonosporaceae</taxon>
        <taxon>Cellulosimicrobium</taxon>
    </lineage>
</organism>
<dbReference type="InterPro" id="IPR050742">
    <property type="entry name" value="Helicase_Restrict-Modif_Enz"/>
</dbReference>
<comment type="caution">
    <text evidence="3">The sequence shown here is derived from an EMBL/GenBank/DDBJ whole genome shotgun (WGS) entry which is preliminary data.</text>
</comment>
<sequence length="617" mass="67145">MSGEHHTTSTGHSVPDTRSRTTPPAPQSPSSAAASHLSPAFPRRAPWGSASKLRAWQAEALELYRTRAPRDFLAVATPGAGKTTFALRVATELLEQGVVRRVTVVAPTEHLKHQWADAAARVGIRIDPNFRNSQGRHGAHYDGVALTYAQIAAKPALHAARTTADRTLVILDEVHHGGDALSWGDAVREAFEDATRRLALTGTPFRSDTAAIPFVEYERGPDGIRRSRADYTYGYGDALRDHVVRPVLFLSYSGNMRWRTKAGDEVSARLGEALTKDMTGQAWRTALDPNGEWIPSVLAAADKRLTEVRRAIPDAGGLVIATDQTDARAYAGHLARITGKSPTVVLSDDDGASSRIEEFSDGDGRWMVAVRMVSEGVDVPRLAVGVYATSTATPLFFAQAVGRFVRARKRGETASVFLPSVPHLLELANGLEIERDHALDRPLTAEEQGEGFNPEDALLAEANREDKASGELVQGSFEALEAQASFDRVLFDGGEFGTGADVGSDEELDFLGLPGLLDADQVTTLLRQRQADQLSARSKTTQSAERERSEMDHRRAAELRKELQQLVSAWSRRSGQPHGSVHTELRRRCGGPEVPLATVEQLDARVATVRGWFVGKR</sequence>
<feature type="region of interest" description="Disordered" evidence="1">
    <location>
        <begin position="530"/>
        <end position="553"/>
    </location>
</feature>
<feature type="compositionally biased region" description="Basic and acidic residues" evidence="1">
    <location>
        <begin position="544"/>
        <end position="553"/>
    </location>
</feature>
<dbReference type="GO" id="GO:0003677">
    <property type="term" value="F:DNA binding"/>
    <property type="evidence" value="ECO:0007669"/>
    <property type="project" value="InterPro"/>
</dbReference>
<dbReference type="GO" id="GO:0016787">
    <property type="term" value="F:hydrolase activity"/>
    <property type="evidence" value="ECO:0007669"/>
    <property type="project" value="InterPro"/>
</dbReference>
<accession>A0A0H2KRF4</accession>
<dbReference type="SMART" id="SM00487">
    <property type="entry name" value="DEXDc"/>
    <property type="match status" value="1"/>
</dbReference>
<feature type="domain" description="Helicase ATP-binding" evidence="2">
    <location>
        <begin position="63"/>
        <end position="222"/>
    </location>
</feature>
<evidence type="ECO:0000256" key="1">
    <source>
        <dbReference type="SAM" id="MobiDB-lite"/>
    </source>
</evidence>
<gene>
    <name evidence="3" type="ORF">FB00_12760</name>
</gene>
<name>A0A0H2KRF4_9MICO</name>
<dbReference type="PROSITE" id="PS51192">
    <property type="entry name" value="HELICASE_ATP_BIND_1"/>
    <property type="match status" value="1"/>
</dbReference>
<dbReference type="PATRIC" id="fig|264251.5.peg.2594"/>
<dbReference type="PANTHER" id="PTHR47396:SF2">
    <property type="entry name" value="HELICASE ATP-BINDING DOMAIN-CONTAINING PROTEIN"/>
    <property type="match status" value="1"/>
</dbReference>
<dbReference type="InterPro" id="IPR027417">
    <property type="entry name" value="P-loop_NTPase"/>
</dbReference>
<dbReference type="STRING" id="264251.FB00_12760"/>
<feature type="region of interest" description="Disordered" evidence="1">
    <location>
        <begin position="1"/>
        <end position="43"/>
    </location>
</feature>
<dbReference type="SUPFAM" id="SSF52540">
    <property type="entry name" value="P-loop containing nucleoside triphosphate hydrolases"/>
    <property type="match status" value="2"/>
</dbReference>
<evidence type="ECO:0000313" key="4">
    <source>
        <dbReference type="Proteomes" id="UP000035265"/>
    </source>
</evidence>
<dbReference type="InterPro" id="IPR014001">
    <property type="entry name" value="Helicase_ATP-bd"/>
</dbReference>
<dbReference type="RefSeq" id="WP_047233237.1">
    <property type="nucleotide sequence ID" value="NZ_JNBQ01000015.1"/>
</dbReference>
<dbReference type="InterPro" id="IPR006935">
    <property type="entry name" value="Helicase/UvrB_N"/>
</dbReference>
<dbReference type="PANTHER" id="PTHR47396">
    <property type="entry name" value="TYPE I RESTRICTION ENZYME ECOKI R PROTEIN"/>
    <property type="match status" value="1"/>
</dbReference>
<evidence type="ECO:0000313" key="3">
    <source>
        <dbReference type="EMBL" id="KLN34414.1"/>
    </source>
</evidence>
<dbReference type="EMBL" id="JNBQ01000015">
    <property type="protein sequence ID" value="KLN34414.1"/>
    <property type="molecule type" value="Genomic_DNA"/>
</dbReference>
<feature type="compositionally biased region" description="Low complexity" evidence="1">
    <location>
        <begin position="28"/>
        <end position="40"/>
    </location>
</feature>
<dbReference type="Pfam" id="PF04851">
    <property type="entry name" value="ResIII"/>
    <property type="match status" value="1"/>
</dbReference>
<keyword evidence="4" id="KW-1185">Reference proteome</keyword>
<evidence type="ECO:0000259" key="2">
    <source>
        <dbReference type="PROSITE" id="PS51192"/>
    </source>
</evidence>